<dbReference type="EMBL" id="AP022599">
    <property type="protein sequence ID" value="BBY78923.1"/>
    <property type="molecule type" value="Genomic_DNA"/>
</dbReference>
<dbReference type="RefSeq" id="WP_163896533.1">
    <property type="nucleotide sequence ID" value="NZ_AP022599.1"/>
</dbReference>
<gene>
    <name evidence="1" type="ORF">MPUL_00810</name>
</gene>
<reference evidence="1 2" key="1">
    <citation type="journal article" date="2019" name="Emerg. Microbes Infect.">
        <title>Comprehensive subspecies identification of 175 nontuberculous mycobacteria species based on 7547 genomic profiles.</title>
        <authorList>
            <person name="Matsumoto Y."/>
            <person name="Kinjo T."/>
            <person name="Motooka D."/>
            <person name="Nabeya D."/>
            <person name="Jung N."/>
            <person name="Uechi K."/>
            <person name="Horii T."/>
            <person name="Iida T."/>
            <person name="Fujita J."/>
            <person name="Nakamura S."/>
        </authorList>
    </citation>
    <scope>NUCLEOTIDE SEQUENCE [LARGE SCALE GENOMIC DNA]</scope>
    <source>
        <strain evidence="1 2">JCM 6370</strain>
    </source>
</reference>
<accession>A0A7I7UDC1</accession>
<evidence type="ECO:0000313" key="2">
    <source>
        <dbReference type="Proteomes" id="UP000467252"/>
    </source>
</evidence>
<sequence>MGERRLCDVRGAVCRPICPDCEAALSVIADELNTCDVEIPGHCSLIPDDKRHFCEGDDGHDGAHECACGHRWKDDDDD</sequence>
<name>A0A7I7UDC1_MYCPV</name>
<keyword evidence="2" id="KW-1185">Reference proteome</keyword>
<evidence type="ECO:0000313" key="1">
    <source>
        <dbReference type="EMBL" id="BBY78923.1"/>
    </source>
</evidence>
<dbReference type="AlphaFoldDB" id="A0A7I7UDC1"/>
<dbReference type="Proteomes" id="UP000467252">
    <property type="component" value="Chromosome"/>
</dbReference>
<proteinExistence type="predicted"/>
<protein>
    <submittedName>
        <fullName evidence="1">Uncharacterized protein</fullName>
    </submittedName>
</protein>
<organism evidence="1 2">
    <name type="scientific">Mycolicibacterium pulveris</name>
    <name type="common">Mycobacterium pulveris</name>
    <dbReference type="NCBI Taxonomy" id="36813"/>
    <lineage>
        <taxon>Bacteria</taxon>
        <taxon>Bacillati</taxon>
        <taxon>Actinomycetota</taxon>
        <taxon>Actinomycetes</taxon>
        <taxon>Mycobacteriales</taxon>
        <taxon>Mycobacteriaceae</taxon>
        <taxon>Mycolicibacterium</taxon>
    </lineage>
</organism>